<evidence type="ECO:0000313" key="2">
    <source>
        <dbReference type="EMBL" id="CAE7419933.1"/>
    </source>
</evidence>
<name>A0A812R5N0_9DINO</name>
<comment type="caution">
    <text evidence="2">The sequence shown here is derived from an EMBL/GenBank/DDBJ whole genome shotgun (WGS) entry which is preliminary data.</text>
</comment>
<feature type="transmembrane region" description="Helical" evidence="1">
    <location>
        <begin position="292"/>
        <end position="312"/>
    </location>
</feature>
<gene>
    <name evidence="2" type="primary">HCc2</name>
    <name evidence="2" type="ORF">SNAT2548_LOCUS22835</name>
</gene>
<keyword evidence="1" id="KW-0472">Membrane</keyword>
<evidence type="ECO:0000256" key="1">
    <source>
        <dbReference type="SAM" id="Phobius"/>
    </source>
</evidence>
<feature type="transmembrane region" description="Helical" evidence="1">
    <location>
        <begin position="21"/>
        <end position="44"/>
    </location>
</feature>
<dbReference type="OrthoDB" id="414745at2759"/>
<dbReference type="AlphaFoldDB" id="A0A812R5N0"/>
<feature type="transmembrane region" description="Helical" evidence="1">
    <location>
        <begin position="217"/>
        <end position="237"/>
    </location>
</feature>
<accession>A0A812R5N0</accession>
<protein>
    <submittedName>
        <fullName evidence="2">HCc2 protein</fullName>
    </submittedName>
</protein>
<reference evidence="2" key="1">
    <citation type="submission" date="2021-02" db="EMBL/GenBank/DDBJ databases">
        <authorList>
            <person name="Dougan E. K."/>
            <person name="Rhodes N."/>
            <person name="Thang M."/>
            <person name="Chan C."/>
        </authorList>
    </citation>
    <scope>NUCLEOTIDE SEQUENCE</scope>
</reference>
<keyword evidence="1" id="KW-1133">Transmembrane helix</keyword>
<keyword evidence="1" id="KW-0812">Transmembrane</keyword>
<sequence length="344" mass="38952">MTSIMATMEIVLGRNPAMLKFAAWFIIWMMSSIVYLPVSIPSFFSFRMKFQSHQLMLSQMANFDVRAAKCTVHADRLAIEHQVTELFRFRDELHAEDWPPSSTEHGEIYLQKCHPLEQSGSDPLGRFNEYVRGPLREFVIAQIGNELYVPWRICLVAFLPMIFYSSVNVLGCDNGPCEESAELAGYSSERVSVSKKRKPAYKRSFDIYTNCIGGHEYMLVQTVGWTLCILAAFPLTYPTLLRMVRFVLSHGQGPLQLAVAFLCCPLAYLYSYLCGSLIWGSLVSLVENYSRVQLGLFLVIMVFLAIQVSCLFSTGSKHEQASASCRCTQRQETAYEFAGLRLPS</sequence>
<evidence type="ECO:0000313" key="3">
    <source>
        <dbReference type="Proteomes" id="UP000604046"/>
    </source>
</evidence>
<organism evidence="2 3">
    <name type="scientific">Symbiodinium natans</name>
    <dbReference type="NCBI Taxonomy" id="878477"/>
    <lineage>
        <taxon>Eukaryota</taxon>
        <taxon>Sar</taxon>
        <taxon>Alveolata</taxon>
        <taxon>Dinophyceae</taxon>
        <taxon>Suessiales</taxon>
        <taxon>Symbiodiniaceae</taxon>
        <taxon>Symbiodinium</taxon>
    </lineage>
</organism>
<keyword evidence="3" id="KW-1185">Reference proteome</keyword>
<dbReference type="EMBL" id="CAJNDS010002301">
    <property type="protein sequence ID" value="CAE7419933.1"/>
    <property type="molecule type" value="Genomic_DNA"/>
</dbReference>
<dbReference type="Proteomes" id="UP000604046">
    <property type="component" value="Unassembled WGS sequence"/>
</dbReference>
<proteinExistence type="predicted"/>
<feature type="transmembrane region" description="Helical" evidence="1">
    <location>
        <begin position="257"/>
        <end position="280"/>
    </location>
</feature>